<evidence type="ECO:0000259" key="3">
    <source>
        <dbReference type="Pfam" id="PF13399"/>
    </source>
</evidence>
<dbReference type="OrthoDB" id="4427486at2"/>
<keyword evidence="2" id="KW-0812">Transmembrane</keyword>
<feature type="transmembrane region" description="Helical" evidence="2">
    <location>
        <begin position="15"/>
        <end position="36"/>
    </location>
</feature>
<gene>
    <name evidence="4" type="ORF">SAMN05443637_105116</name>
</gene>
<sequence>MTSPAPSGGSSPLRVGGLALLGVGAVAALIGVASLVGGGGSSESTTAEGPAPTSAAAPAAPTPDAPPQGATSGGEVPVPSFEPTPHAVAAPNGSGSTGSGGSSGSGASGSGSGSAPSIAKVPVRVYNNSTIKGLAARAAEDVRAMGWPVETVDNYSQGIIPVSTVYYRPGTGEQSSAEALGRALGVRVEPRFSGLANASPGLIFIVTNNYTAKS</sequence>
<dbReference type="AlphaFoldDB" id="A0A1M6RR99"/>
<proteinExistence type="predicted"/>
<dbReference type="Proteomes" id="UP000184363">
    <property type="component" value="Unassembled WGS sequence"/>
</dbReference>
<feature type="region of interest" description="Disordered" evidence="1">
    <location>
        <begin position="38"/>
        <end position="116"/>
    </location>
</feature>
<keyword evidence="2" id="KW-0472">Membrane</keyword>
<feature type="compositionally biased region" description="Gly residues" evidence="1">
    <location>
        <begin position="95"/>
        <end position="112"/>
    </location>
</feature>
<name>A0A1M6RR99_PSETH</name>
<organism evidence="4 5">
    <name type="scientific">Pseudonocardia thermophila</name>
    <dbReference type="NCBI Taxonomy" id="1848"/>
    <lineage>
        <taxon>Bacteria</taxon>
        <taxon>Bacillati</taxon>
        <taxon>Actinomycetota</taxon>
        <taxon>Actinomycetes</taxon>
        <taxon>Pseudonocardiales</taxon>
        <taxon>Pseudonocardiaceae</taxon>
        <taxon>Pseudonocardia</taxon>
    </lineage>
</organism>
<keyword evidence="2" id="KW-1133">Transmembrane helix</keyword>
<evidence type="ECO:0000313" key="5">
    <source>
        <dbReference type="Proteomes" id="UP000184363"/>
    </source>
</evidence>
<feature type="compositionally biased region" description="Low complexity" evidence="1">
    <location>
        <begin position="45"/>
        <end position="59"/>
    </location>
</feature>
<evidence type="ECO:0000256" key="2">
    <source>
        <dbReference type="SAM" id="Phobius"/>
    </source>
</evidence>
<accession>A0A1M6RR99</accession>
<protein>
    <submittedName>
        <fullName evidence="4">LytR cell envelope-related transcriptional attenuator</fullName>
    </submittedName>
</protein>
<dbReference type="EMBL" id="FRAP01000005">
    <property type="protein sequence ID" value="SHK34930.1"/>
    <property type="molecule type" value="Genomic_DNA"/>
</dbReference>
<evidence type="ECO:0000256" key="1">
    <source>
        <dbReference type="SAM" id="MobiDB-lite"/>
    </source>
</evidence>
<dbReference type="InterPro" id="IPR027381">
    <property type="entry name" value="LytR/CpsA/Psr_C"/>
</dbReference>
<dbReference type="Gene3D" id="3.30.70.2390">
    <property type="match status" value="1"/>
</dbReference>
<dbReference type="Pfam" id="PF13399">
    <property type="entry name" value="LytR_C"/>
    <property type="match status" value="1"/>
</dbReference>
<feature type="domain" description="LytR/CpsA/Psr regulator C-terminal" evidence="3">
    <location>
        <begin position="121"/>
        <end position="189"/>
    </location>
</feature>
<keyword evidence="5" id="KW-1185">Reference proteome</keyword>
<evidence type="ECO:0000313" key="4">
    <source>
        <dbReference type="EMBL" id="SHK34930.1"/>
    </source>
</evidence>
<dbReference type="STRING" id="1848.SAMN05443637_105116"/>
<reference evidence="4 5" key="1">
    <citation type="submission" date="2016-11" db="EMBL/GenBank/DDBJ databases">
        <authorList>
            <person name="Jaros S."/>
            <person name="Januszkiewicz K."/>
            <person name="Wedrychowicz H."/>
        </authorList>
    </citation>
    <scope>NUCLEOTIDE SEQUENCE [LARGE SCALE GENOMIC DNA]</scope>
    <source>
        <strain evidence="4 5">DSM 43832</strain>
    </source>
</reference>